<sequence>MKAKSLTKVTEVIENIYHAISEANANGRFKHFIPHDVYVSDEVRLKLIDDGYKVYKGDWDGVMTNCLIIEW</sequence>
<organism evidence="1 2">
    <name type="scientific">Cellulophaga phage Ingeline_1</name>
    <dbReference type="NCBI Taxonomy" id="2745674"/>
    <lineage>
        <taxon>Viruses</taxon>
        <taxon>Duplodnaviria</taxon>
        <taxon>Heunggongvirae</taxon>
        <taxon>Uroviricota</taxon>
        <taxon>Caudoviricetes</taxon>
        <taxon>Duneviridae</taxon>
        <taxon>Ingelinevirus</taxon>
        <taxon>Ingelinevirus ingeline</taxon>
    </lineage>
</organism>
<proteinExistence type="predicted"/>
<name>A0A8E4ZJB1_9CAUD</name>
<keyword evidence="2" id="KW-1185">Reference proteome</keyword>
<reference evidence="1" key="1">
    <citation type="submission" date="2020-07" db="EMBL/GenBank/DDBJ databases">
        <title>Highly diverse flavobacterial phages as mortality factor during North Sea spring blooms.</title>
        <authorList>
            <person name="Bartlau N."/>
            <person name="Wichels A."/>
            <person name="Krohne G."/>
            <person name="Adriaenssens E.M."/>
            <person name="Heins A."/>
            <person name="Fuchs B.M."/>
            <person name="Amann R."/>
            <person name="Moraru C."/>
        </authorList>
    </citation>
    <scope>NUCLEOTIDE SEQUENCE</scope>
</reference>
<dbReference type="Proteomes" id="UP000693804">
    <property type="component" value="Segment"/>
</dbReference>
<accession>A0A8E4ZJB1</accession>
<protein>
    <submittedName>
        <fullName evidence="1">Uncharacterized protein</fullName>
    </submittedName>
</protein>
<evidence type="ECO:0000313" key="2">
    <source>
        <dbReference type="Proteomes" id="UP000693804"/>
    </source>
</evidence>
<dbReference type="EMBL" id="MT732435">
    <property type="protein sequence ID" value="QQV89971.1"/>
    <property type="molecule type" value="Genomic_DNA"/>
</dbReference>
<evidence type="ECO:0000313" key="1">
    <source>
        <dbReference type="EMBL" id="QQV89971.1"/>
    </source>
</evidence>
<gene>
    <name evidence="1" type="ORF">Ingeline1_27</name>
</gene>